<gene>
    <name evidence="1" type="ORF">HYALB_00006872</name>
</gene>
<dbReference type="AlphaFoldDB" id="A0A9N9PYG4"/>
<accession>A0A9N9PYG4</accession>
<keyword evidence="2" id="KW-1185">Reference proteome</keyword>
<dbReference type="Proteomes" id="UP000701801">
    <property type="component" value="Unassembled WGS sequence"/>
</dbReference>
<sequence length="66" mass="7390">MGSRAKYSSAMLTDLSAQALREVGLYEDFLARARPEVEVLKIFNPHGELLMDEEKNSGSTHPQWAP</sequence>
<reference evidence="1" key="1">
    <citation type="submission" date="2021-07" db="EMBL/GenBank/DDBJ databases">
        <authorList>
            <person name="Durling M."/>
        </authorList>
    </citation>
    <scope>NUCLEOTIDE SEQUENCE</scope>
</reference>
<protein>
    <submittedName>
        <fullName evidence="1">Uncharacterized protein</fullName>
    </submittedName>
</protein>
<dbReference type="EMBL" id="CAJVRM010000055">
    <property type="protein sequence ID" value="CAG8972780.1"/>
    <property type="molecule type" value="Genomic_DNA"/>
</dbReference>
<dbReference type="OrthoDB" id="655030at2759"/>
<name>A0A9N9PYG4_9HELO</name>
<comment type="caution">
    <text evidence="1">The sequence shown here is derived from an EMBL/GenBank/DDBJ whole genome shotgun (WGS) entry which is preliminary data.</text>
</comment>
<evidence type="ECO:0000313" key="1">
    <source>
        <dbReference type="EMBL" id="CAG8972780.1"/>
    </source>
</evidence>
<organism evidence="1 2">
    <name type="scientific">Hymenoscyphus albidus</name>
    <dbReference type="NCBI Taxonomy" id="595503"/>
    <lineage>
        <taxon>Eukaryota</taxon>
        <taxon>Fungi</taxon>
        <taxon>Dikarya</taxon>
        <taxon>Ascomycota</taxon>
        <taxon>Pezizomycotina</taxon>
        <taxon>Leotiomycetes</taxon>
        <taxon>Helotiales</taxon>
        <taxon>Helotiaceae</taxon>
        <taxon>Hymenoscyphus</taxon>
    </lineage>
</organism>
<evidence type="ECO:0000313" key="2">
    <source>
        <dbReference type="Proteomes" id="UP000701801"/>
    </source>
</evidence>
<proteinExistence type="predicted"/>